<dbReference type="Gene3D" id="3.40.50.300">
    <property type="entry name" value="P-loop containing nucleotide triphosphate hydrolases"/>
    <property type="match status" value="1"/>
</dbReference>
<dbReference type="PANTHER" id="PTHR43718">
    <property type="entry name" value="LON PROTEASE"/>
    <property type="match status" value="1"/>
</dbReference>
<gene>
    <name evidence="2" type="ORF">CJO09_01025</name>
</gene>
<dbReference type="EMBL" id="NQOU01000001">
    <property type="protein sequence ID" value="RII83856.1"/>
    <property type="molecule type" value="Genomic_DNA"/>
</dbReference>
<dbReference type="Pfam" id="PF00004">
    <property type="entry name" value="AAA"/>
    <property type="match status" value="1"/>
</dbReference>
<dbReference type="InterPro" id="IPR027417">
    <property type="entry name" value="P-loop_NTPase"/>
</dbReference>
<dbReference type="SMART" id="SM00382">
    <property type="entry name" value="AAA"/>
    <property type="match status" value="1"/>
</dbReference>
<dbReference type="InterPro" id="IPR003593">
    <property type="entry name" value="AAA+_ATPase"/>
</dbReference>
<feature type="domain" description="AAA+ ATPase" evidence="1">
    <location>
        <begin position="387"/>
        <end position="537"/>
    </location>
</feature>
<evidence type="ECO:0000313" key="3">
    <source>
        <dbReference type="Proteomes" id="UP000266483"/>
    </source>
</evidence>
<dbReference type="InterPro" id="IPR003959">
    <property type="entry name" value="ATPase_AAA_core"/>
</dbReference>
<proteinExistence type="predicted"/>
<sequence>MSYDKFLEQKKQTAGFKWPDRRSFFGNEFLRMIYDCPNVPGYLHDLRTWLHSVTDHRLAKITRARNARCIAQWFTRSSNRAEAQQWWDLACLAGDPIAVYSETKQLLDDAGYTIIRGPRGYLPSIHVRPGIGAVFRDLMKPAEELMMHLINLPRVRERGLEGWLLEEIKAEIDCIVLFFILAIKVFDQDQNDFESRFIFPAQENKEENESLWPARARSVYSQLAWLEPIWSWLINQAAAVCMNEYVDPERAEHLSEQLERERSVVKTFLFHLSEAAEQQHFSVAQRFALAENPAEEHGQNMLRQHSTDKVILVRGEIPETQEKNDAAFLKKFEKLRSPMPVARLPSAEKIGQIEAELKTEFPWATCAIETVIEELLARASLGSRKLNFSPLVLVGPPGSGKTRFAQRLGEKLLVENTKINCAGMPDNKIFRGLTRGWSGARPSLIVEKVCAAGSASCLFVLDEIDKLGAGGGNSGDPRAVLLDLLEPTNSRSFLDSFLMTEVDLSYCLYVATANSLELIPAPLLDRLNPVLFPAPGPEHKAALINSILADLAHEWGLPDGTIELKDENRKLLAGLSSRQLKRTAIRLLARQAKERPGALLMQ</sequence>
<dbReference type="PANTHER" id="PTHR43718:SF2">
    <property type="entry name" value="LON PROTEASE HOMOLOG, MITOCHONDRIAL"/>
    <property type="match status" value="1"/>
</dbReference>
<dbReference type="RefSeq" id="WP_119440711.1">
    <property type="nucleotide sequence ID" value="NZ_CP170494.1"/>
</dbReference>
<protein>
    <recommendedName>
        <fullName evidence="1">AAA+ ATPase domain-containing protein</fullName>
    </recommendedName>
</protein>
<organism evidence="2 3">
    <name type="scientific">Neopusillimonas maritima</name>
    <dbReference type="NCBI Taxonomy" id="2026239"/>
    <lineage>
        <taxon>Bacteria</taxon>
        <taxon>Pseudomonadati</taxon>
        <taxon>Pseudomonadota</taxon>
        <taxon>Betaproteobacteria</taxon>
        <taxon>Burkholderiales</taxon>
        <taxon>Alcaligenaceae</taxon>
        <taxon>Neopusillimonas</taxon>
    </lineage>
</organism>
<dbReference type="InterPro" id="IPR027065">
    <property type="entry name" value="Lon_Prtase"/>
</dbReference>
<comment type="caution">
    <text evidence="2">The sequence shown here is derived from an EMBL/GenBank/DDBJ whole genome shotgun (WGS) entry which is preliminary data.</text>
</comment>
<dbReference type="Proteomes" id="UP000266483">
    <property type="component" value="Unassembled WGS sequence"/>
</dbReference>
<dbReference type="SUPFAM" id="SSF52540">
    <property type="entry name" value="P-loop containing nucleoside triphosphate hydrolases"/>
    <property type="match status" value="1"/>
</dbReference>
<keyword evidence="3" id="KW-1185">Reference proteome</keyword>
<accession>A0ABX9MZ97</accession>
<name>A0ABX9MZ97_9BURK</name>
<evidence type="ECO:0000259" key="1">
    <source>
        <dbReference type="SMART" id="SM00382"/>
    </source>
</evidence>
<reference evidence="2 3" key="1">
    <citation type="submission" date="2017-08" db="EMBL/GenBank/DDBJ databases">
        <title>Pusillimonas indicus sp. nov., a member of the family Alcaligenaceae isolated from surface seawater.</title>
        <authorList>
            <person name="Li J."/>
        </authorList>
    </citation>
    <scope>NUCLEOTIDE SEQUENCE [LARGE SCALE GENOMIC DNA]</scope>
    <source>
        <strain evidence="2 3">17-4A</strain>
    </source>
</reference>
<evidence type="ECO:0000313" key="2">
    <source>
        <dbReference type="EMBL" id="RII83856.1"/>
    </source>
</evidence>